<accession>A0ABS5ZJ63</accession>
<dbReference type="EMBL" id="JAGSOY010000155">
    <property type="protein sequence ID" value="MBU2714116.1"/>
    <property type="molecule type" value="Genomic_DNA"/>
</dbReference>
<sequence length="80" mass="9270">MHLVIIAILLFVTSIFLYKKLFNRKSTGYAVDSVMSELVGLCRGDVERAERLLNHEKNKNPRLSDKQAIENAIYFLRRDS</sequence>
<dbReference type="Proteomes" id="UP000690515">
    <property type="component" value="Unassembled WGS sequence"/>
</dbReference>
<proteinExistence type="predicted"/>
<keyword evidence="2" id="KW-1185">Reference proteome</keyword>
<gene>
    <name evidence="1" type="ORF">KCG35_23985</name>
</gene>
<reference evidence="1 2" key="1">
    <citation type="submission" date="2021-04" db="EMBL/GenBank/DDBJ databases">
        <authorList>
            <person name="Pira H."/>
            <person name="Risdian C."/>
            <person name="Wink J."/>
        </authorList>
    </citation>
    <scope>NUCLEOTIDE SEQUENCE [LARGE SCALE GENOMIC DNA]</scope>
    <source>
        <strain evidence="1 2">WH53</strain>
    </source>
</reference>
<organism evidence="1 2">
    <name type="scientific">Zooshikella harenae</name>
    <dbReference type="NCBI Taxonomy" id="2827238"/>
    <lineage>
        <taxon>Bacteria</taxon>
        <taxon>Pseudomonadati</taxon>
        <taxon>Pseudomonadota</taxon>
        <taxon>Gammaproteobacteria</taxon>
        <taxon>Oceanospirillales</taxon>
        <taxon>Zooshikellaceae</taxon>
        <taxon>Zooshikella</taxon>
    </lineage>
</organism>
<evidence type="ECO:0000313" key="2">
    <source>
        <dbReference type="Proteomes" id="UP000690515"/>
    </source>
</evidence>
<protein>
    <submittedName>
        <fullName evidence="1">Uncharacterized protein</fullName>
    </submittedName>
</protein>
<name>A0ABS5ZJ63_9GAMM</name>
<comment type="caution">
    <text evidence="1">The sequence shown here is derived from an EMBL/GenBank/DDBJ whole genome shotgun (WGS) entry which is preliminary data.</text>
</comment>
<dbReference type="RefSeq" id="WP_215822386.1">
    <property type="nucleotide sequence ID" value="NZ_JAGSOY010000155.1"/>
</dbReference>
<evidence type="ECO:0000313" key="1">
    <source>
        <dbReference type="EMBL" id="MBU2714116.1"/>
    </source>
</evidence>